<proteinExistence type="predicted"/>
<protein>
    <submittedName>
        <fullName evidence="1">Uncharacterized protein</fullName>
    </submittedName>
</protein>
<dbReference type="AlphaFoldDB" id="A0A6M3JBN3"/>
<evidence type="ECO:0000313" key="2">
    <source>
        <dbReference type="EMBL" id="QJA81212.1"/>
    </source>
</evidence>
<gene>
    <name evidence="2" type="ORF">MM415A00570_0023</name>
    <name evidence="1" type="ORF">MM415B00353_0078</name>
</gene>
<evidence type="ECO:0000313" key="1">
    <source>
        <dbReference type="EMBL" id="QJA66431.1"/>
    </source>
</evidence>
<dbReference type="EMBL" id="MT141554">
    <property type="protein sequence ID" value="QJA66431.1"/>
    <property type="molecule type" value="Genomic_DNA"/>
</dbReference>
<reference evidence="1" key="1">
    <citation type="submission" date="2020-03" db="EMBL/GenBank/DDBJ databases">
        <title>The deep terrestrial virosphere.</title>
        <authorList>
            <person name="Holmfeldt K."/>
            <person name="Nilsson E."/>
            <person name="Simone D."/>
            <person name="Lopez-Fernandez M."/>
            <person name="Wu X."/>
            <person name="de Brujin I."/>
            <person name="Lundin D."/>
            <person name="Andersson A."/>
            <person name="Bertilsson S."/>
            <person name="Dopson M."/>
        </authorList>
    </citation>
    <scope>NUCLEOTIDE SEQUENCE</scope>
    <source>
        <strain evidence="2">MM415A00570</strain>
        <strain evidence="1">MM415B00353</strain>
    </source>
</reference>
<name>A0A6M3JBN3_9ZZZZ</name>
<organism evidence="1">
    <name type="scientific">viral metagenome</name>
    <dbReference type="NCBI Taxonomy" id="1070528"/>
    <lineage>
        <taxon>unclassified sequences</taxon>
        <taxon>metagenomes</taxon>
        <taxon>organismal metagenomes</taxon>
    </lineage>
</organism>
<accession>A0A6M3JBN3</accession>
<dbReference type="EMBL" id="MT142451">
    <property type="protein sequence ID" value="QJA81212.1"/>
    <property type="molecule type" value="Genomic_DNA"/>
</dbReference>
<sequence>MEKSTYIDLEKIVVIEKMRHSKGMFLQIHFDGGGVPFQISGEEAEALLKRLGKVSKRFYEIEKGK</sequence>